<keyword evidence="4" id="KW-1185">Reference proteome</keyword>
<reference evidence="3 4" key="1">
    <citation type="journal article" date="2015" name="Genome Announc.">
        <title>Complete Genome Sequence of the Type Strain Corynebacterium testudinoris DSM 44614, Recovered from Necrotic Lesions in the Mouth of a Tortoise.</title>
        <authorList>
            <person name="Ruckert C."/>
            <person name="Kriete M."/>
            <person name="Jaenicke S."/>
            <person name="Winkler A."/>
            <person name="Tauch A."/>
        </authorList>
    </citation>
    <scope>NUCLEOTIDE SEQUENCE [LARGE SCALE GENOMIC DNA]</scope>
    <source>
        <strain evidence="3 4">DSM 44614</strain>
    </source>
</reference>
<feature type="domain" description="DUF1707" evidence="2">
    <location>
        <begin position="25"/>
        <end position="77"/>
    </location>
</feature>
<feature type="transmembrane region" description="Helical" evidence="1">
    <location>
        <begin position="132"/>
        <end position="150"/>
    </location>
</feature>
<evidence type="ECO:0000313" key="4">
    <source>
        <dbReference type="Proteomes" id="UP000035540"/>
    </source>
</evidence>
<keyword evidence="1" id="KW-0812">Transmembrane</keyword>
<dbReference type="PATRIC" id="fig|136857.5.peg.2413"/>
<dbReference type="KEGG" id="cted:CTEST_12215"/>
<accession>A0A0G3HAZ2</accession>
<dbReference type="InterPro" id="IPR012551">
    <property type="entry name" value="DUF1707_SHOCT-like"/>
</dbReference>
<evidence type="ECO:0000259" key="2">
    <source>
        <dbReference type="Pfam" id="PF08044"/>
    </source>
</evidence>
<keyword evidence="1" id="KW-0472">Membrane</keyword>
<keyword evidence="1" id="KW-1133">Transmembrane helix</keyword>
<dbReference type="OrthoDB" id="4416950at2"/>
<feature type="transmembrane region" description="Helical" evidence="1">
    <location>
        <begin position="108"/>
        <end position="126"/>
    </location>
</feature>
<evidence type="ECO:0000313" key="3">
    <source>
        <dbReference type="EMBL" id="AKK09850.1"/>
    </source>
</evidence>
<proteinExistence type="predicted"/>
<reference evidence="4" key="2">
    <citation type="submission" date="2015-05" db="EMBL/GenBank/DDBJ databases">
        <title>Complete genome sequence of Corynebacterium testudinoris DSM 44614, recovered from necrotic lesions in the mouth of a tortoise.</title>
        <authorList>
            <person name="Ruckert C."/>
            <person name="Albersmeier A."/>
            <person name="Winkler A."/>
            <person name="Tauch A."/>
        </authorList>
    </citation>
    <scope>NUCLEOTIDE SEQUENCE [LARGE SCALE GENOMIC DNA]</scope>
    <source>
        <strain evidence="4">DSM 44614</strain>
    </source>
</reference>
<dbReference type="Pfam" id="PF08044">
    <property type="entry name" value="DUF1707"/>
    <property type="match status" value="1"/>
</dbReference>
<sequence>MLDKLSRLVVVNGSYQSQGFSNGRVRLSDEERQSAMAALGRAFSEGRLSIDEYDERCQEIAGAQFHGELEPLFVDLPQHRQATSTAMSTLYSAQEIETAYREGRRTRFGVFGLTTVGATAAAIAFAPLTSGASTLLFFLIPAVFILLYVMKVGPESWHMPSARAVDRQRIRELRTMEQLRATELRLAEQDRLAELRAERKVQTAELTNKAMGFVNRTLENRRK</sequence>
<gene>
    <name evidence="3" type="ORF">CTEST_12215</name>
</gene>
<evidence type="ECO:0000256" key="1">
    <source>
        <dbReference type="SAM" id="Phobius"/>
    </source>
</evidence>
<dbReference type="EMBL" id="CP011545">
    <property type="protein sequence ID" value="AKK09850.1"/>
    <property type="molecule type" value="Genomic_DNA"/>
</dbReference>
<dbReference type="STRING" id="136857.CTEST_12215"/>
<protein>
    <submittedName>
        <fullName evidence="3">Putative DUF1707 family protein</fullName>
    </submittedName>
</protein>
<name>A0A0G3HAZ2_9CORY</name>
<dbReference type="AlphaFoldDB" id="A0A0G3HAZ2"/>
<organism evidence="3 4">
    <name type="scientific">Corynebacterium testudinoris</name>
    <dbReference type="NCBI Taxonomy" id="136857"/>
    <lineage>
        <taxon>Bacteria</taxon>
        <taxon>Bacillati</taxon>
        <taxon>Actinomycetota</taxon>
        <taxon>Actinomycetes</taxon>
        <taxon>Mycobacteriales</taxon>
        <taxon>Corynebacteriaceae</taxon>
        <taxon>Corynebacterium</taxon>
    </lineage>
</organism>
<dbReference type="Proteomes" id="UP000035540">
    <property type="component" value="Chromosome"/>
</dbReference>